<dbReference type="Pfam" id="PF00931">
    <property type="entry name" value="NB-ARC"/>
    <property type="match status" value="1"/>
</dbReference>
<dbReference type="InterPro" id="IPR027417">
    <property type="entry name" value="P-loop_NTPase"/>
</dbReference>
<dbReference type="PANTHER" id="PTHR47691:SF3">
    <property type="entry name" value="HTH-TYPE TRANSCRIPTIONAL REGULATOR RV0890C-RELATED"/>
    <property type="match status" value="1"/>
</dbReference>
<dbReference type="SUPFAM" id="SSF52540">
    <property type="entry name" value="P-loop containing nucleoside triphosphate hydrolases"/>
    <property type="match status" value="1"/>
</dbReference>
<dbReference type="GO" id="GO:0043531">
    <property type="term" value="F:ADP binding"/>
    <property type="evidence" value="ECO:0007669"/>
    <property type="project" value="InterPro"/>
</dbReference>
<dbReference type="AlphaFoldDB" id="A0A0V7ZK07"/>
<reference evidence="2 4" key="1">
    <citation type="journal article" date="2015" name="Genome Announc.">
        <title>Draft Genome of the Euendolithic (true boring) Cyanobacterium Mastigocoleus testarum strain BC008.</title>
        <authorList>
            <person name="Guida B.S."/>
            <person name="Garcia-Pichel F."/>
        </authorList>
    </citation>
    <scope>NUCLEOTIDE SEQUENCE [LARGE SCALE GENOMIC DNA]</scope>
    <source>
        <strain evidence="2 4">BC008</strain>
    </source>
</reference>
<dbReference type="InterPro" id="IPR002182">
    <property type="entry name" value="NB-ARC"/>
</dbReference>
<gene>
    <name evidence="2" type="ORF">BC008_19195</name>
    <name evidence="3" type="ORF">BC008_19610</name>
</gene>
<dbReference type="OrthoDB" id="441260at2"/>
<keyword evidence="4" id="KW-1185">Reference proteome</keyword>
<evidence type="ECO:0000313" key="3">
    <source>
        <dbReference type="EMBL" id="KST65013.1"/>
    </source>
</evidence>
<evidence type="ECO:0000259" key="1">
    <source>
        <dbReference type="PROSITE" id="PS50943"/>
    </source>
</evidence>
<dbReference type="Proteomes" id="UP000053372">
    <property type="component" value="Unassembled WGS sequence"/>
</dbReference>
<sequence>MGQQKSRRKRGVILTTKGLNKFFEARESQEVEKNYGYRYTLEELSDRTGLVPMTITKVLNCKAGVDKQTLLQLFKAFGLELRKSDYTFPTPALVQSKSEILRRTDWGDAIDVSVFYGREDELQTLQDWIVKDCSRFVAVYGIGGIGKTALSVKLAQRIQEKFEFVIWRSIRNSPSVEEIIGKSIQFFADDQTINLPESLFNRLSLFLHYLKAHRCLIILDGIETIFQGGEPVGQYREGYEGYSELFKLVGETSHQSCLLIASREKPKEIISLGGASLPVRSLQIVGLETADVKAILNSKGILNVSDAECLQLIESYGGNPQALKIVATSIQDLFAGNISEFFAQNITVFGDIQELLDQQFNRLSVLEQEIMYWLAMNQKPVKLNQFSQNITYPEKLPQVLGAVESLRRRSLLENNHGFFSLKPAVREYVNQKRLVEGVFKEENELVIGNW</sequence>
<evidence type="ECO:0000313" key="4">
    <source>
        <dbReference type="Proteomes" id="UP000053372"/>
    </source>
</evidence>
<comment type="caution">
    <text evidence="2">The sequence shown here is derived from an EMBL/GenBank/DDBJ whole genome shotgun (WGS) entry which is preliminary data.</text>
</comment>
<organism evidence="2 4">
    <name type="scientific">Mastigocoleus testarum BC008</name>
    <dbReference type="NCBI Taxonomy" id="371196"/>
    <lineage>
        <taxon>Bacteria</taxon>
        <taxon>Bacillati</taxon>
        <taxon>Cyanobacteriota</taxon>
        <taxon>Cyanophyceae</taxon>
        <taxon>Nostocales</taxon>
        <taxon>Hapalosiphonaceae</taxon>
        <taxon>Mastigocoleus</taxon>
    </lineage>
</organism>
<feature type="domain" description="HTH cro/C1-type" evidence="1">
    <location>
        <begin position="39"/>
        <end position="84"/>
    </location>
</feature>
<dbReference type="EMBL" id="LMTZ01000115">
    <property type="protein sequence ID" value="KST64938.1"/>
    <property type="molecule type" value="Genomic_DNA"/>
</dbReference>
<accession>A0A0V7ZK07</accession>
<protein>
    <recommendedName>
        <fullName evidence="1">HTH cro/C1-type domain-containing protein</fullName>
    </recommendedName>
</protein>
<dbReference type="InterPro" id="IPR001387">
    <property type="entry name" value="Cro/C1-type_HTH"/>
</dbReference>
<dbReference type="Gene3D" id="3.40.50.300">
    <property type="entry name" value="P-loop containing nucleotide triphosphate hydrolases"/>
    <property type="match status" value="1"/>
</dbReference>
<dbReference type="PRINTS" id="PR00364">
    <property type="entry name" value="DISEASERSIST"/>
</dbReference>
<dbReference type="RefSeq" id="WP_027842162.1">
    <property type="nucleotide sequence ID" value="NZ_LMTZ01000114.1"/>
</dbReference>
<dbReference type="EMBL" id="LMTZ01000114">
    <property type="protein sequence ID" value="KST65013.1"/>
    <property type="molecule type" value="Genomic_DNA"/>
</dbReference>
<dbReference type="PANTHER" id="PTHR47691">
    <property type="entry name" value="REGULATOR-RELATED"/>
    <property type="match status" value="1"/>
</dbReference>
<dbReference type="PROSITE" id="PS50943">
    <property type="entry name" value="HTH_CROC1"/>
    <property type="match status" value="1"/>
</dbReference>
<evidence type="ECO:0000313" key="2">
    <source>
        <dbReference type="EMBL" id="KST64938.1"/>
    </source>
</evidence>
<name>A0A0V7ZK07_9CYAN</name>
<proteinExistence type="predicted"/>